<dbReference type="InterPro" id="IPR050218">
    <property type="entry name" value="LptD"/>
</dbReference>
<dbReference type="EMBL" id="UOFB01000424">
    <property type="protein sequence ID" value="VAW50029.1"/>
    <property type="molecule type" value="Genomic_DNA"/>
</dbReference>
<evidence type="ECO:0000256" key="1">
    <source>
        <dbReference type="ARBA" id="ARBA00022729"/>
    </source>
</evidence>
<protein>
    <submittedName>
        <fullName evidence="6">LPS-assembly protein LptD @ Organic solvent tolerance protein</fullName>
    </submittedName>
</protein>
<dbReference type="Pfam" id="PF03968">
    <property type="entry name" value="LptD_N"/>
    <property type="match status" value="1"/>
</dbReference>
<dbReference type="GO" id="GO:0015920">
    <property type="term" value="P:lipopolysaccharide transport"/>
    <property type="evidence" value="ECO:0007669"/>
    <property type="project" value="InterPro"/>
</dbReference>
<dbReference type="PANTHER" id="PTHR30189:SF1">
    <property type="entry name" value="LPS-ASSEMBLY PROTEIN LPTD"/>
    <property type="match status" value="1"/>
</dbReference>
<name>A0A3B0WKR0_9ZZZZ</name>
<keyword evidence="3" id="KW-0998">Cell outer membrane</keyword>
<feature type="domain" description="Organic solvent tolerance-like N-terminal" evidence="4">
    <location>
        <begin position="62"/>
        <end position="165"/>
    </location>
</feature>
<accession>A0A3B0WKR0</accession>
<evidence type="ECO:0000259" key="4">
    <source>
        <dbReference type="Pfam" id="PF03968"/>
    </source>
</evidence>
<dbReference type="InterPro" id="IPR020889">
    <property type="entry name" value="LipoPS_assembly_LptD"/>
</dbReference>
<keyword evidence="1" id="KW-0732">Signal</keyword>
<evidence type="ECO:0000256" key="3">
    <source>
        <dbReference type="ARBA" id="ARBA00023237"/>
    </source>
</evidence>
<dbReference type="Pfam" id="PF04453">
    <property type="entry name" value="LptD"/>
    <property type="match status" value="1"/>
</dbReference>
<sequence>PALIAPLQLSTQPFTKKSQALTADLSFSTKHLEADQLTQPTPNQYFFTGNAKFTQPNLVVLSDRMLFDRGLKKAEFQGHVELHQPEILLTAEQVELSETEQTAVLNEAQYQILPSRMYGQASQIKLNQQAETAQLDSATLTACKQQPNQSLTWQLKFKEVEINQQTEQVTASHTSLWIKEVPILYTPYFAYSLADRASGFLFAELGSIKSLTQKDHLQFIKIPYFFNLAPNMDNTLTVIPIDKRGVIFDNEFRYLDRSLSLKFDATTLQDQLTSKEGLSTIDSAGNISYEDKINQRWGASLQANKNWGKGLTSTLLWHEASDENFYADIPVNSQFKIVTQIPRHLKLNYQKGNLQTYAQVSSYLRLRNAPLNYEKRPEVGLRYRQQLGDFNFNIQSSVTDFVLPISSSTKPEALRFHLKPSMEYQLNQPYGSVKATVVGNQTLYQMRDNVSNTTGARTHSLFVPQFALKGGLIFERPVQLFGQNYTQTLEPEVQYLFVPYQEQGNLPLFDTGNRSLAFSNLFALNRFTGSDRVGDANQITTALTTRFLNQDGRQIVDAGVGQIFYLDDRLVGLTDTSTQTAQATQTSDMFLKLGLNLGALSASSTLQFTQQNYDLLHANSRLKYRSATYGTLLANHVLSNRNTASEKETLSIGGYTKVTQAWQLGAYLNYDLFNEQLYHGNLGIRYDACCWAIEFIAERTQLDNALYNDAFRVQFELKGLSTSEQAFKKALAKKINF</sequence>
<dbReference type="PANTHER" id="PTHR30189">
    <property type="entry name" value="LPS-ASSEMBLY PROTEIN"/>
    <property type="match status" value="1"/>
</dbReference>
<keyword evidence="2" id="KW-0472">Membrane</keyword>
<dbReference type="InterPro" id="IPR005653">
    <property type="entry name" value="OstA-like_N"/>
</dbReference>
<reference evidence="6" key="1">
    <citation type="submission" date="2018-06" db="EMBL/GenBank/DDBJ databases">
        <authorList>
            <person name="Zhirakovskaya E."/>
        </authorList>
    </citation>
    <scope>NUCLEOTIDE SEQUENCE</scope>
</reference>
<dbReference type="InterPro" id="IPR007543">
    <property type="entry name" value="LptD_C"/>
</dbReference>
<dbReference type="Gene3D" id="2.60.450.10">
    <property type="entry name" value="Lipopolysaccharide (LPS) transport protein A like domain"/>
    <property type="match status" value="1"/>
</dbReference>
<dbReference type="GO" id="GO:0043165">
    <property type="term" value="P:Gram-negative-bacterium-type cell outer membrane assembly"/>
    <property type="evidence" value="ECO:0007669"/>
    <property type="project" value="InterPro"/>
</dbReference>
<dbReference type="AlphaFoldDB" id="A0A3B0WKR0"/>
<evidence type="ECO:0000259" key="5">
    <source>
        <dbReference type="Pfam" id="PF04453"/>
    </source>
</evidence>
<feature type="domain" description="LptD C-terminal" evidence="5">
    <location>
        <begin position="294"/>
        <end position="652"/>
    </location>
</feature>
<proteinExistence type="inferred from homology"/>
<dbReference type="GO" id="GO:1990351">
    <property type="term" value="C:transporter complex"/>
    <property type="evidence" value="ECO:0007669"/>
    <property type="project" value="TreeGrafter"/>
</dbReference>
<evidence type="ECO:0000313" key="6">
    <source>
        <dbReference type="EMBL" id="VAW50029.1"/>
    </source>
</evidence>
<gene>
    <name evidence="6" type="ORF">MNBD_GAMMA04-374</name>
</gene>
<dbReference type="GO" id="GO:0009279">
    <property type="term" value="C:cell outer membrane"/>
    <property type="evidence" value="ECO:0007669"/>
    <property type="project" value="InterPro"/>
</dbReference>
<evidence type="ECO:0000256" key="2">
    <source>
        <dbReference type="ARBA" id="ARBA00023136"/>
    </source>
</evidence>
<dbReference type="HAMAP" id="MF_01411">
    <property type="entry name" value="LPS_assembly_LptD"/>
    <property type="match status" value="1"/>
</dbReference>
<organism evidence="6">
    <name type="scientific">hydrothermal vent metagenome</name>
    <dbReference type="NCBI Taxonomy" id="652676"/>
    <lineage>
        <taxon>unclassified sequences</taxon>
        <taxon>metagenomes</taxon>
        <taxon>ecological metagenomes</taxon>
    </lineage>
</organism>
<feature type="non-terminal residue" evidence="6">
    <location>
        <position position="1"/>
    </location>
</feature>